<feature type="region of interest" description="Disordered" evidence="2">
    <location>
        <begin position="515"/>
        <end position="537"/>
    </location>
</feature>
<evidence type="ECO:0000313" key="4">
    <source>
        <dbReference type="Proteomes" id="UP000295293"/>
    </source>
</evidence>
<evidence type="ECO:0000256" key="1">
    <source>
        <dbReference type="ARBA" id="ARBA00009820"/>
    </source>
</evidence>
<evidence type="ECO:0000313" key="3">
    <source>
        <dbReference type="EMBL" id="TDR34205.1"/>
    </source>
</evidence>
<name>A0A4R6YDX6_9GAMM</name>
<reference evidence="3 4" key="1">
    <citation type="submission" date="2019-03" db="EMBL/GenBank/DDBJ databases">
        <title>Genomic Encyclopedia of Type Strains, Phase IV (KMG-IV): sequencing the most valuable type-strain genomes for metagenomic binning, comparative biology and taxonomic classification.</title>
        <authorList>
            <person name="Goeker M."/>
        </authorList>
    </citation>
    <scope>NUCLEOTIDE SEQUENCE [LARGE SCALE GENOMIC DNA]</scope>
    <source>
        <strain evidence="3 4">DSM 21667</strain>
    </source>
</reference>
<accession>A0A4R6YDX6</accession>
<comment type="caution">
    <text evidence="3">The sequence shown here is derived from an EMBL/GenBank/DDBJ whole genome shotgun (WGS) entry which is preliminary data.</text>
</comment>
<keyword evidence="4" id="KW-1185">Reference proteome</keyword>
<feature type="non-terminal residue" evidence="3">
    <location>
        <position position="537"/>
    </location>
</feature>
<protein>
    <submittedName>
        <fullName evidence="3">WD40 repeat protein</fullName>
    </submittedName>
</protein>
<dbReference type="Pfam" id="PF07676">
    <property type="entry name" value="PD40"/>
    <property type="match status" value="3"/>
</dbReference>
<dbReference type="InterPro" id="IPR011659">
    <property type="entry name" value="WD40"/>
</dbReference>
<dbReference type="Proteomes" id="UP000295293">
    <property type="component" value="Unassembled WGS sequence"/>
</dbReference>
<proteinExistence type="inferred from homology"/>
<organism evidence="3 4">
    <name type="scientific">Tahibacter aquaticus</name>
    <dbReference type="NCBI Taxonomy" id="520092"/>
    <lineage>
        <taxon>Bacteria</taxon>
        <taxon>Pseudomonadati</taxon>
        <taxon>Pseudomonadota</taxon>
        <taxon>Gammaproteobacteria</taxon>
        <taxon>Lysobacterales</taxon>
        <taxon>Rhodanobacteraceae</taxon>
        <taxon>Tahibacter</taxon>
    </lineage>
</organism>
<evidence type="ECO:0000256" key="2">
    <source>
        <dbReference type="SAM" id="MobiDB-lite"/>
    </source>
</evidence>
<dbReference type="Gene3D" id="2.120.10.30">
    <property type="entry name" value="TolB, C-terminal domain"/>
    <property type="match status" value="2"/>
</dbReference>
<dbReference type="EMBL" id="SNZH01000057">
    <property type="protein sequence ID" value="TDR34205.1"/>
    <property type="molecule type" value="Genomic_DNA"/>
</dbReference>
<dbReference type="InterPro" id="IPR011042">
    <property type="entry name" value="6-blade_b-propeller_TolB-like"/>
</dbReference>
<gene>
    <name evidence="3" type="ORF">DFR29_1571</name>
</gene>
<dbReference type="AlphaFoldDB" id="A0A4R6YDX6"/>
<dbReference type="SUPFAM" id="SSF82171">
    <property type="entry name" value="DPP6 N-terminal domain-like"/>
    <property type="match status" value="2"/>
</dbReference>
<sequence length="537" mass="57043">MLLALPGAATAAQSIELVSQAAFPANTNGDLASIGPLDLSDDSRFVLFASDASNLVLNDNNDRADLFLLDTQTGEVERIATDVSSAAAPYYYGDASLSNDARYVLYNHRSDAGNVYQVYRFDRLTRTTLLISADADGVAGSDSSVAGGLSADGRYAVFTSNAGLLPNVQTPSVYRYDALTARLQIVPAASDSGVAVDITPDGRYVLYESGTGRLVVRDMDSATSTPVNVTADGVVLWLQNLPDPYKSSCSNRRISDDGRYVVFVTGSDADPSDTDSAYDVYRYDRLSNTRELISTTVAGVAPDGVNVCPGISADGQRIAFFSTVHMDAYKLMLRDMTAGTLRVMVGYISDRDVGGLSLGDEPDALFFHTSGLVSSAGQQVYRYRDDGAPVVLSRAYAAGSEFADGHSGDSAVNPSSYDLGPGISADGRFVVFSSNAKNLVSGFPYACHLFLRDRTAGTTAQVYWADGGSSLSECANPSITPDSRYVVFSANRELGPVPFRLQREIFRYDRTSGQTSLVSTDTSGTAADASSSGPHMS</sequence>
<feature type="compositionally biased region" description="Low complexity" evidence="2">
    <location>
        <begin position="519"/>
        <end position="537"/>
    </location>
</feature>
<comment type="similarity">
    <text evidence="1">Belongs to the TolB family.</text>
</comment>
<dbReference type="PANTHER" id="PTHR36842">
    <property type="entry name" value="PROTEIN TOLB HOMOLOG"/>
    <property type="match status" value="1"/>
</dbReference>